<dbReference type="EMBL" id="CACRSU010000017">
    <property type="protein sequence ID" value="VYT13789.1"/>
    <property type="molecule type" value="Genomic_DNA"/>
</dbReference>
<accession>A0A6N2U8P9</accession>
<dbReference type="AlphaFoldDB" id="A0A6N2U8P9"/>
<evidence type="ECO:0000313" key="1">
    <source>
        <dbReference type="EMBL" id="VYT13789.1"/>
    </source>
</evidence>
<name>A0A6N2U8P9_9BACE</name>
<gene>
    <name evidence="1" type="ORF">BILFYP9_01924</name>
</gene>
<protein>
    <submittedName>
        <fullName evidence="1">Uncharacterized protein</fullName>
    </submittedName>
</protein>
<sequence>MTFIKEKIDFIYQNILLFHFKALSLCILNERLKDVFLY</sequence>
<organism evidence="1">
    <name type="scientific">Bacteroides intestinalis</name>
    <dbReference type="NCBI Taxonomy" id="329854"/>
    <lineage>
        <taxon>Bacteria</taxon>
        <taxon>Pseudomonadati</taxon>
        <taxon>Bacteroidota</taxon>
        <taxon>Bacteroidia</taxon>
        <taxon>Bacteroidales</taxon>
        <taxon>Bacteroidaceae</taxon>
        <taxon>Bacteroides</taxon>
    </lineage>
</organism>
<reference evidence="1" key="1">
    <citation type="submission" date="2019-11" db="EMBL/GenBank/DDBJ databases">
        <authorList>
            <person name="Feng L."/>
        </authorList>
    </citation>
    <scope>NUCLEOTIDE SEQUENCE</scope>
    <source>
        <strain evidence="1">BintestinalisLFYP9</strain>
    </source>
</reference>
<proteinExistence type="predicted"/>